<dbReference type="GO" id="GO:0006113">
    <property type="term" value="P:fermentation"/>
    <property type="evidence" value="ECO:0007669"/>
    <property type="project" value="InterPro"/>
</dbReference>
<dbReference type="OrthoDB" id="10051416at2759"/>
<reference evidence="4" key="1">
    <citation type="journal article" date="2020" name="Stud. Mycol.">
        <title>101 Dothideomycetes genomes: a test case for predicting lifestyles and emergence of pathogens.</title>
        <authorList>
            <person name="Haridas S."/>
            <person name="Albert R."/>
            <person name="Binder M."/>
            <person name="Bloem J."/>
            <person name="Labutti K."/>
            <person name="Salamov A."/>
            <person name="Andreopoulos B."/>
            <person name="Baker S."/>
            <person name="Barry K."/>
            <person name="Bills G."/>
            <person name="Bluhm B."/>
            <person name="Cannon C."/>
            <person name="Castanera R."/>
            <person name="Culley D."/>
            <person name="Daum C."/>
            <person name="Ezra D."/>
            <person name="Gonzalez J."/>
            <person name="Henrissat B."/>
            <person name="Kuo A."/>
            <person name="Liang C."/>
            <person name="Lipzen A."/>
            <person name="Lutzoni F."/>
            <person name="Magnuson J."/>
            <person name="Mondo S."/>
            <person name="Nolan M."/>
            <person name="Ohm R."/>
            <person name="Pangilinan J."/>
            <person name="Park H.-J."/>
            <person name="Ramirez L."/>
            <person name="Alfaro M."/>
            <person name="Sun H."/>
            <person name="Tritt A."/>
            <person name="Yoshinaga Y."/>
            <person name="Zwiers L.-H."/>
            <person name="Turgeon B."/>
            <person name="Goodwin S."/>
            <person name="Spatafora J."/>
            <person name="Crous P."/>
            <person name="Grigoriev I."/>
        </authorList>
    </citation>
    <scope>NUCLEOTIDE SEQUENCE</scope>
    <source>
        <strain evidence="4">CBS 121167</strain>
    </source>
</reference>
<dbReference type="PROSITE" id="PS00345">
    <property type="entry name" value="ETS_DOMAIN_1"/>
    <property type="match status" value="1"/>
</dbReference>
<evidence type="ECO:0000256" key="2">
    <source>
        <dbReference type="SAM" id="Phobius"/>
    </source>
</evidence>
<feature type="region of interest" description="Disordered" evidence="1">
    <location>
        <begin position="2503"/>
        <end position="2528"/>
    </location>
</feature>
<feature type="region of interest" description="Disordered" evidence="1">
    <location>
        <begin position="3168"/>
        <end position="3202"/>
    </location>
</feature>
<dbReference type="Pfam" id="PF25038">
    <property type="entry name" value="Csf1_C"/>
    <property type="match status" value="1"/>
</dbReference>
<evidence type="ECO:0000256" key="1">
    <source>
        <dbReference type="SAM" id="MobiDB-lite"/>
    </source>
</evidence>
<name>A0A6A6AWD6_9PEZI</name>
<feature type="compositionally biased region" description="Polar residues" evidence="1">
    <location>
        <begin position="2518"/>
        <end position="2527"/>
    </location>
</feature>
<dbReference type="InterPro" id="IPR048636">
    <property type="entry name" value="Csf1_N"/>
</dbReference>
<keyword evidence="2" id="KW-0472">Membrane</keyword>
<dbReference type="PANTHER" id="PTHR32085:SF3">
    <property type="entry name" value="PROTEIN CSF1"/>
    <property type="match status" value="1"/>
</dbReference>
<feature type="compositionally biased region" description="Polar residues" evidence="1">
    <location>
        <begin position="1238"/>
        <end position="1248"/>
    </location>
</feature>
<proteinExistence type="predicted"/>
<dbReference type="InterPro" id="IPR000418">
    <property type="entry name" value="Ets_dom"/>
</dbReference>
<protein>
    <recommendedName>
        <fullName evidence="3">ETS domain-containing protein</fullName>
    </recommendedName>
</protein>
<dbReference type="InterPro" id="IPR029636">
    <property type="entry name" value="Csf1"/>
</dbReference>
<feature type="region of interest" description="Disordered" evidence="1">
    <location>
        <begin position="191"/>
        <end position="259"/>
    </location>
</feature>
<feature type="compositionally biased region" description="Low complexity" evidence="1">
    <location>
        <begin position="199"/>
        <end position="208"/>
    </location>
</feature>
<feature type="compositionally biased region" description="Low complexity" evidence="1">
    <location>
        <begin position="225"/>
        <end position="240"/>
    </location>
</feature>
<feature type="compositionally biased region" description="Basic and acidic residues" evidence="1">
    <location>
        <begin position="2579"/>
        <end position="2591"/>
    </location>
</feature>
<evidence type="ECO:0000259" key="3">
    <source>
        <dbReference type="PROSITE" id="PS00345"/>
    </source>
</evidence>
<feature type="compositionally biased region" description="Basic residues" evidence="1">
    <location>
        <begin position="581"/>
        <end position="591"/>
    </location>
</feature>
<dbReference type="Proteomes" id="UP000799438">
    <property type="component" value="Unassembled WGS sequence"/>
</dbReference>
<feature type="region of interest" description="Disordered" evidence="1">
    <location>
        <begin position="380"/>
        <end position="406"/>
    </location>
</feature>
<feature type="region of interest" description="Disordered" evidence="1">
    <location>
        <begin position="1173"/>
        <end position="1317"/>
    </location>
</feature>
<dbReference type="GO" id="GO:0003700">
    <property type="term" value="F:DNA-binding transcription factor activity"/>
    <property type="evidence" value="ECO:0007669"/>
    <property type="project" value="InterPro"/>
</dbReference>
<dbReference type="GO" id="GO:0043565">
    <property type="term" value="F:sequence-specific DNA binding"/>
    <property type="evidence" value="ECO:0007669"/>
    <property type="project" value="InterPro"/>
</dbReference>
<sequence length="3284" mass="365214">MASGGLVSEPLNPQRHLLWQFLVELLLCCVLTIFFLFYFNRLFATLVSYGIRAYTWHNYRAYIDIQSLQISLLGGRLFWKDIRYHGHNQTILVHGGHITWRFWFRKVKETELFSGGQATRKPRDLDAVSSDSQSRDGDRNLEGEESGGKQKTKEQPCRISIKVSGVEVFLYNRSPAYDGIIENFARAMDDNEAKKSPSQDDQSSRQSSGPTFTDKIQSVLHRRNTSSTNGSGNHSGASAGEKPRTNSQASGTPQAPEIPSFLRMFPIRIDCNKGAIAVGNESTPAIITVKFDKASGELSAAHAGPLDAYKQLFNFEFEHPVVQMKPNPDYKAPQLATAARLRQEAMDNLGSRMEKEQKRARKQRFWHPLQSLSTLFSKSADSLADSRKPPTKNRGSTVQPPFPGQERWQGLTRYLDDEDHDEHDEWGGVEYAKFSLIADVPKISMSFYWDVPGPVPKIPEIINRQTTKTTIDINGSLPPDYGLDLQIHGGIINYGPWADRHRVIIQNYFFPANCTDSIPAEPLNPGDIRVSTVLKLFITFEDDVVLRIPIREKSKDWRWKGRAQNVTGEGKNGSDAGNGREKKRKTGRFRKRDAGVSAQNARPFGWLDIKLQPNSTVNYVMDMVAGPHGYHNSLDLDIRGAEIASSVNHGLLWRSSTLELDANLSNPLKWNGLREWAFNIRCRDLELFLLRDHMFLLTDLVGDWGSGPPPDYYTFTPFRYILNMDFRDLKVFLNTNDSNIINNPADLEDNHFLILGGQKLGARMEIPLDQFRPARSEINFSAQGKHIDLELSVPPRNTAATFVKEKQVARLGEVTLLGSYKYFAETRPGLTDRLTLDIRGSKLILTLYGFLIRHFLKIKDNYFGEDMHFKTLEEYQETPQSKGGETQGVDLADVASNKSNDLDVILSIGADEASVLLPANLYTAEDHLRLDLPFAAADLRFTSYYMDLMVDFSPLSVSLALHANEGTNLDNSGRTQLFIDLVKIYGHRTFGLPPVEPTYVCSWDFDVGKISGECSGKLLEKIAAFARCFSFSLDDEENALPLAQPVVIHDMTFLRLKTDAIKIWLHVAQEALLLSADPISLDFNDWAGPAFSQRLNLLIPNFVIACVDANAATRHKRGSTRRVVDTHAYLQTDVRLTMLKRNLEFTEDRRQQQCHLKESDLRTHRTPWLLHDGLEGVDVHPGPNTRVDTPAMPYPQLPHPVKGKSWPRSYSLSSASIAGSHTTSGSSGTSIYRDSPTRLPNETRTLRSMASKGSLRESVRRVAGKRPSLDLRATDRSAMSSRPSLAETRSTSFYSGTLSGEESRERGTHPRASIAQTSSLETPYFPLDTVQFDVSGVPTLRPDVAPWESSPNAIVFNDVSTKTMDENFVHTSFLLSFEPGIRALFTPKAVGTVVNILDMLQPKHPRDILDDFQIDIMTKILSHQRRVEGHGTSTELSFKLPAFHFRFVNSFQSTTGDKGYCGKDQYDLILDRLSVALRDKTYPAPAKEKSSLAVHTTLKSLNISVKEDHPNATDQDVAVQIVLSDLLVWLVTGKAASVNVSFRNLDIANSSRKIQYLASLIHRTTLLADDLEAKFTDLSAKSQRRLRYLAYMLTVSGKEIPDPAFITRPSYVLRAATNHLRNQDSWKIVSRVHYVYDNLPERSKNRINNECIDGFTSCPADAETKVIKTWDQWRTWDLAHVQSSVVMRTLYGNVADVGPPEKPPMPVDVSIRTAAIRLMVDPGPEQSEIFFQLLVIKIALTPAPALSGLMLLENEHLTKHTVVEVSTKNVAVKFSWEICELLENVLRLFQSEAPHLNQKPSKAVTEASEIPDKNTEIHDFQILFGTDHGSISLDTINLRHVSSSRRLNLSVVGSDRSAAKEGMSVSALLHSALAGTELSSRGRTLMKSQLVRPNIFISHDDENWKPPMPEAWMVVGKCEEMSIKVTEDILYMIEVANSVICDEVAYLHRQKESFKMPKHAQTVESTSSKEEAQLPNITIALLMDAYRVDITLLQSLSYIIQGEMGRLSATPVFGGNKALNVNFDVDKHTHYFRGHSGEKSHTIAAFNVPLHNGCLQLLHSPTGLKVMFNSIMETFVIDASAVHGLLTTVNEPEVQNILKSIKDDVGILKSNIKEAMPSSGEELPVKQIESQSQPVVFDANFVMAGLSVIAKAPGKYPDSPKAKLLFELASIKAKATNLSEEDGSLLPLPEFAAFLPAIKLSLESSEGDGWKQCGNLLFGIEFRGTFQNSKMNIPRRDYRIRSSELEVNIFADTASAVVEVLNHLQERIRDIDFSRERRYLRKLREPRRRGSRLTIGNDGVIGDTASVASSGLFTSAASLVLLNIQISWIVGNSVAPHPGRESEDLVLSFKRIDLSTRSEEAARLTIENMQLQMVPSSQDKLQRSLNSALLPEVVFNVSYASTKTDRRFAFQAAGKSLDLRLESRFILPAFILQRSISLAGQKFRAASASWKTEPTSSGAPRKNLFGKKKLSSLVVDADFAGAVVTLQGKREVVKDQRRLGSTGSARMPLHGRYGQFANDGSNTSTTLRAPGVSTKIEYNDDEVDPSLNAEVKVDASSNILYPMVVPLVMDVSNSIKEVVQDKDEPQKPVERKRSKSIRASLPPQKGMEEDSLITADPSAILGKTRLNMGLRICKQEFSLSCQPIARVAATARFEDIYLTVNSIKSTEQGHFFAVSSTFDKLQASVQHVYSRESTFSCEVDNIILSVMNSKHLSGTSGMSAILKINPTRTQINVRQLQDFLLFREIWIPPEVREVSKPPSPEPDEGPQEYLVQRYQQVAAAAAFPWNATIAVAEISVDLDMGQAIGKPSFKIVNLWASSKKNSDWEQNLCIGVESIGITSTGRTSGFVDLTGFNVRTSISWPPNQDGKHRTPLIQATLGFNQLCVKAAFDYQTFAVADITSFAFLMYNVRATEEGARDRLVAMLEGDKVQAFLTPISTAQAVALMQAIERLIQENQSAYKQSLKDIEKFLRRSPNTQLSRPGQEPSPSPSPAPKPVAKSKELQTPISLHTDVVVTLKAISFGAFPGTFSDNQVLLLTASDVQARFAVALEKQKIHSGLGMTLGQLSVALASVAHPKGPKTVSELTVEEVVSNANSARGGTILRVPKVIAAMQTWQAPNSNQIDYIFKSSFEGKVDVGWNYSRISFIRNMWDVHSRALANRLGKPLPESAVKITAGPEPGSEPQKEQPSSSTAAAAAMAEDVPPEERGKITAVVNVPQSKYEYTALEAPIIETPQLRDMGEATPPLEWIGLHRDRLPNVTHQIVIVTLLEVVKEVEDAYSRILGST</sequence>
<evidence type="ECO:0000313" key="4">
    <source>
        <dbReference type="EMBL" id="KAF2136312.1"/>
    </source>
</evidence>
<feature type="compositionally biased region" description="Low complexity" evidence="1">
    <location>
        <begin position="1209"/>
        <end position="1231"/>
    </location>
</feature>
<feature type="region of interest" description="Disordered" evidence="1">
    <location>
        <begin position="561"/>
        <end position="596"/>
    </location>
</feature>
<feature type="region of interest" description="Disordered" evidence="1">
    <location>
        <begin position="118"/>
        <end position="156"/>
    </location>
</feature>
<dbReference type="GO" id="GO:0016020">
    <property type="term" value="C:membrane"/>
    <property type="evidence" value="ECO:0007669"/>
    <property type="project" value="InterPro"/>
</dbReference>
<feature type="region of interest" description="Disordered" evidence="1">
    <location>
        <begin position="2579"/>
        <end position="2609"/>
    </location>
</feature>
<feature type="compositionally biased region" description="Basic and acidic residues" evidence="1">
    <location>
        <begin position="133"/>
        <end position="156"/>
    </location>
</feature>
<evidence type="ECO:0000313" key="5">
    <source>
        <dbReference type="Proteomes" id="UP000799438"/>
    </source>
</evidence>
<feature type="domain" description="ETS" evidence="3">
    <location>
        <begin position="18"/>
        <end position="26"/>
    </location>
</feature>
<dbReference type="RefSeq" id="XP_033392030.1">
    <property type="nucleotide sequence ID" value="XM_033535373.1"/>
</dbReference>
<dbReference type="Pfam" id="PF21678">
    <property type="entry name" value="Csf1_N"/>
    <property type="match status" value="2"/>
</dbReference>
<keyword evidence="5" id="KW-1185">Reference proteome</keyword>
<dbReference type="PANTHER" id="PTHR32085">
    <property type="entry name" value="PROTEIN CSF1"/>
    <property type="match status" value="1"/>
</dbReference>
<feature type="compositionally biased region" description="Polar residues" evidence="1">
    <location>
        <begin position="1277"/>
        <end position="1300"/>
    </location>
</feature>
<feature type="compositionally biased region" description="Pro residues" evidence="1">
    <location>
        <begin position="2983"/>
        <end position="2993"/>
    </location>
</feature>
<feature type="region of interest" description="Disordered" evidence="1">
    <location>
        <begin position="2972"/>
        <end position="3000"/>
    </location>
</feature>
<accession>A0A6A6AWD6</accession>
<keyword evidence="2" id="KW-1133">Transmembrane helix</keyword>
<dbReference type="GeneID" id="54292867"/>
<dbReference type="InterPro" id="IPR056779">
    <property type="entry name" value="Csf1_C"/>
</dbReference>
<dbReference type="EMBL" id="ML995525">
    <property type="protein sequence ID" value="KAF2136312.1"/>
    <property type="molecule type" value="Genomic_DNA"/>
</dbReference>
<gene>
    <name evidence="4" type="ORF">K452DRAFT_138538</name>
</gene>
<feature type="transmembrane region" description="Helical" evidence="2">
    <location>
        <begin position="21"/>
        <end position="39"/>
    </location>
</feature>
<keyword evidence="2" id="KW-0812">Transmembrane</keyword>
<organism evidence="4 5">
    <name type="scientific">Aplosporella prunicola CBS 121167</name>
    <dbReference type="NCBI Taxonomy" id="1176127"/>
    <lineage>
        <taxon>Eukaryota</taxon>
        <taxon>Fungi</taxon>
        <taxon>Dikarya</taxon>
        <taxon>Ascomycota</taxon>
        <taxon>Pezizomycotina</taxon>
        <taxon>Dothideomycetes</taxon>
        <taxon>Dothideomycetes incertae sedis</taxon>
        <taxon>Botryosphaeriales</taxon>
        <taxon>Aplosporellaceae</taxon>
        <taxon>Aplosporella</taxon>
    </lineage>
</organism>